<dbReference type="GO" id="GO:0046872">
    <property type="term" value="F:metal ion binding"/>
    <property type="evidence" value="ECO:0007669"/>
    <property type="project" value="UniProtKB-KW"/>
</dbReference>
<dbReference type="Pfam" id="PF00348">
    <property type="entry name" value="polyprenyl_synt"/>
    <property type="match status" value="1"/>
</dbReference>
<name>A0A7W8VCK8_9ACTN</name>
<evidence type="ECO:0000313" key="8">
    <source>
        <dbReference type="EMBL" id="MBB5430989.1"/>
    </source>
</evidence>
<dbReference type="EC" id="2.5.1.1" evidence="8"/>
<comment type="similarity">
    <text evidence="2 6">Belongs to the FPP/GGPP synthase family.</text>
</comment>
<dbReference type="InterPro" id="IPR008949">
    <property type="entry name" value="Isoprenoid_synthase_dom_sf"/>
</dbReference>
<evidence type="ECO:0000256" key="7">
    <source>
        <dbReference type="SAM" id="MobiDB-lite"/>
    </source>
</evidence>
<dbReference type="PANTHER" id="PTHR12001:SF85">
    <property type="entry name" value="SHORT CHAIN ISOPRENYL DIPHOSPHATE SYNTHASE"/>
    <property type="match status" value="1"/>
</dbReference>
<keyword evidence="5" id="KW-0460">Magnesium</keyword>
<keyword evidence="3 6" id="KW-0808">Transferase</keyword>
<evidence type="ECO:0000313" key="9">
    <source>
        <dbReference type="Proteomes" id="UP000572635"/>
    </source>
</evidence>
<dbReference type="GO" id="GO:0008299">
    <property type="term" value="P:isoprenoid biosynthetic process"/>
    <property type="evidence" value="ECO:0007669"/>
    <property type="project" value="InterPro"/>
</dbReference>
<organism evidence="8 9">
    <name type="scientific">Nocardiopsis composta</name>
    <dbReference type="NCBI Taxonomy" id="157465"/>
    <lineage>
        <taxon>Bacteria</taxon>
        <taxon>Bacillati</taxon>
        <taxon>Actinomycetota</taxon>
        <taxon>Actinomycetes</taxon>
        <taxon>Streptosporangiales</taxon>
        <taxon>Nocardiopsidaceae</taxon>
        <taxon>Nocardiopsis</taxon>
    </lineage>
</organism>
<reference evidence="8 9" key="1">
    <citation type="submission" date="2020-08" db="EMBL/GenBank/DDBJ databases">
        <title>Sequencing the genomes of 1000 actinobacteria strains.</title>
        <authorList>
            <person name="Klenk H.-P."/>
        </authorList>
    </citation>
    <scope>NUCLEOTIDE SEQUENCE [LARGE SCALE GENOMIC DNA]</scope>
    <source>
        <strain evidence="8 9">DSM 44551</strain>
    </source>
</reference>
<dbReference type="Gene3D" id="1.10.600.10">
    <property type="entry name" value="Farnesyl Diphosphate Synthase"/>
    <property type="match status" value="1"/>
</dbReference>
<gene>
    <name evidence="8" type="ORF">HDA36_001073</name>
</gene>
<dbReference type="SFLD" id="SFLDS00005">
    <property type="entry name" value="Isoprenoid_Synthase_Type_I"/>
    <property type="match status" value="1"/>
</dbReference>
<dbReference type="RefSeq" id="WP_184389577.1">
    <property type="nucleotide sequence ID" value="NZ_BAAAJD010000225.1"/>
</dbReference>
<dbReference type="InterPro" id="IPR033749">
    <property type="entry name" value="Polyprenyl_synt_CS"/>
</dbReference>
<evidence type="ECO:0000256" key="2">
    <source>
        <dbReference type="ARBA" id="ARBA00006706"/>
    </source>
</evidence>
<dbReference type="Proteomes" id="UP000572635">
    <property type="component" value="Unassembled WGS sequence"/>
</dbReference>
<keyword evidence="4" id="KW-0479">Metal-binding</keyword>
<evidence type="ECO:0000256" key="1">
    <source>
        <dbReference type="ARBA" id="ARBA00001946"/>
    </source>
</evidence>
<dbReference type="GO" id="GO:0004337">
    <property type="term" value="F:(2E,6E)-farnesyl diphosphate synthase activity"/>
    <property type="evidence" value="ECO:0007669"/>
    <property type="project" value="UniProtKB-EC"/>
</dbReference>
<evidence type="ECO:0000256" key="5">
    <source>
        <dbReference type="ARBA" id="ARBA00022842"/>
    </source>
</evidence>
<dbReference type="SFLD" id="SFLDG01017">
    <property type="entry name" value="Polyprenyl_Transferase_Like"/>
    <property type="match status" value="1"/>
</dbReference>
<dbReference type="PROSITE" id="PS00444">
    <property type="entry name" value="POLYPRENYL_SYNTHASE_2"/>
    <property type="match status" value="1"/>
</dbReference>
<accession>A0A7W8VCK8</accession>
<dbReference type="AlphaFoldDB" id="A0A7W8VCK8"/>
<dbReference type="PANTHER" id="PTHR12001">
    <property type="entry name" value="GERANYLGERANYL PYROPHOSPHATE SYNTHASE"/>
    <property type="match status" value="1"/>
</dbReference>
<dbReference type="InterPro" id="IPR000092">
    <property type="entry name" value="Polyprenyl_synt"/>
</dbReference>
<feature type="region of interest" description="Disordered" evidence="7">
    <location>
        <begin position="340"/>
        <end position="362"/>
    </location>
</feature>
<keyword evidence="9" id="KW-1185">Reference proteome</keyword>
<dbReference type="GO" id="GO:0004311">
    <property type="term" value="F:geranylgeranyl diphosphate synthase activity"/>
    <property type="evidence" value="ECO:0007669"/>
    <property type="project" value="UniProtKB-EC"/>
</dbReference>
<comment type="caution">
    <text evidence="8">The sequence shown here is derived from an EMBL/GenBank/DDBJ whole genome shotgun (WGS) entry which is preliminary data.</text>
</comment>
<dbReference type="GO" id="GO:0004161">
    <property type="term" value="F:dimethylallyltranstransferase activity"/>
    <property type="evidence" value="ECO:0007669"/>
    <property type="project" value="UniProtKB-EC"/>
</dbReference>
<dbReference type="CDD" id="cd00685">
    <property type="entry name" value="Trans_IPPS_HT"/>
    <property type="match status" value="1"/>
</dbReference>
<dbReference type="EC" id="2.5.1.29" evidence="8"/>
<comment type="cofactor">
    <cofactor evidence="1">
        <name>Mg(2+)</name>
        <dbReference type="ChEBI" id="CHEBI:18420"/>
    </cofactor>
</comment>
<protein>
    <submittedName>
        <fullName evidence="8">Geranylgeranyl diphosphate synthase type I</fullName>
        <ecNumber evidence="8">2.5.1.1</ecNumber>
        <ecNumber evidence="8">2.5.1.10</ecNumber>
        <ecNumber evidence="8">2.5.1.29</ecNumber>
    </submittedName>
</protein>
<evidence type="ECO:0000256" key="4">
    <source>
        <dbReference type="ARBA" id="ARBA00022723"/>
    </source>
</evidence>
<sequence length="362" mass="39425">MHRDHRLHEAITGHLEEFLDRRSASVTGLDTDFAAEVFGRLAGFVLDGGKRIRPIFAWWGWRAGGGTDDGPEATAALRAASALELVQAFALFQDDVMDRSAVRRGRPAAHVEFANDHRSGGWFGDPVRYGESAALLAADLALVWADDMFTGALRSMPDARERAREPWRAMHTEMVVGQFLDLRSQARSDEAESTPLRVNRLKTAAYSVERPLHLGAALAGAGEEVVAGLRRYGKAIGCAYQLRDDLLDLYGRPAQTGKAVGGDLREGKRTLLLAVGLRRARERGEHGAVETLNSAIGSPGLTDGDVRVVAELLAALGAREAVEQRLDRLLEEGTRSLTEAPIAPAAREELRRRAHEAVSRSN</sequence>
<dbReference type="SUPFAM" id="SSF48576">
    <property type="entry name" value="Terpenoid synthases"/>
    <property type="match status" value="1"/>
</dbReference>
<feature type="compositionally biased region" description="Basic and acidic residues" evidence="7">
    <location>
        <begin position="346"/>
        <end position="362"/>
    </location>
</feature>
<evidence type="ECO:0000256" key="6">
    <source>
        <dbReference type="RuleBase" id="RU004466"/>
    </source>
</evidence>
<dbReference type="EMBL" id="JACHDB010000001">
    <property type="protein sequence ID" value="MBB5430989.1"/>
    <property type="molecule type" value="Genomic_DNA"/>
</dbReference>
<proteinExistence type="inferred from homology"/>
<dbReference type="EC" id="2.5.1.10" evidence="8"/>
<evidence type="ECO:0000256" key="3">
    <source>
        <dbReference type="ARBA" id="ARBA00022679"/>
    </source>
</evidence>